<dbReference type="AlphaFoldDB" id="A0A834UVB3"/>
<organism evidence="2 3">
    <name type="scientific">Marmota monax</name>
    <name type="common">Woodchuck</name>
    <dbReference type="NCBI Taxonomy" id="9995"/>
    <lineage>
        <taxon>Eukaryota</taxon>
        <taxon>Metazoa</taxon>
        <taxon>Chordata</taxon>
        <taxon>Craniata</taxon>
        <taxon>Vertebrata</taxon>
        <taxon>Euteleostomi</taxon>
        <taxon>Mammalia</taxon>
        <taxon>Eutheria</taxon>
        <taxon>Euarchontoglires</taxon>
        <taxon>Glires</taxon>
        <taxon>Rodentia</taxon>
        <taxon>Sciuromorpha</taxon>
        <taxon>Sciuridae</taxon>
        <taxon>Xerinae</taxon>
        <taxon>Marmotini</taxon>
        <taxon>Marmota</taxon>
    </lineage>
</organism>
<dbReference type="Proteomes" id="UP000662637">
    <property type="component" value="Unassembled WGS sequence"/>
</dbReference>
<name>A0A834UVB3_MARMO</name>
<reference evidence="2" key="1">
    <citation type="submission" date="2020-08" db="EMBL/GenBank/DDBJ databases">
        <authorList>
            <person name="Shumante A."/>
            <person name="Zimin A.V."/>
            <person name="Puiu D."/>
            <person name="Salzberg S.L."/>
        </authorList>
    </citation>
    <scope>NUCLEOTIDE SEQUENCE</scope>
    <source>
        <strain evidence="2">WC2-LM</strain>
        <tissue evidence="2">Liver</tissue>
    </source>
</reference>
<comment type="caution">
    <text evidence="2">The sequence shown here is derived from an EMBL/GenBank/DDBJ whole genome shotgun (WGS) entry which is preliminary data.</text>
</comment>
<proteinExistence type="predicted"/>
<accession>A0A834UVB3</accession>
<sequence length="120" mass="12905">MGVGPLRVKGPRRVCASPTLVSVPGAEGRDGASLGSPAHTPGCLQHRPPSLRCGWPRRVLGYSVGRRRRWRRLRLRAEKARRPPFRSPGWSSVGPGGLWAEAVAAPLAPSCPRAETSGIR</sequence>
<feature type="region of interest" description="Disordered" evidence="1">
    <location>
        <begin position="19"/>
        <end position="47"/>
    </location>
</feature>
<dbReference type="EMBL" id="WJEC01004942">
    <property type="protein sequence ID" value="KAF7473791.1"/>
    <property type="molecule type" value="Genomic_DNA"/>
</dbReference>
<protein>
    <submittedName>
        <fullName evidence="2">Uncharacterized protein</fullName>
    </submittedName>
</protein>
<evidence type="ECO:0000256" key="1">
    <source>
        <dbReference type="SAM" id="MobiDB-lite"/>
    </source>
</evidence>
<gene>
    <name evidence="2" type="ORF">GHT09_015567</name>
</gene>
<evidence type="ECO:0000313" key="2">
    <source>
        <dbReference type="EMBL" id="KAF7473791.1"/>
    </source>
</evidence>
<evidence type="ECO:0000313" key="3">
    <source>
        <dbReference type="Proteomes" id="UP000662637"/>
    </source>
</evidence>